<dbReference type="GO" id="GO:0016491">
    <property type="term" value="F:oxidoreductase activity"/>
    <property type="evidence" value="ECO:0007669"/>
    <property type="project" value="UniProtKB-KW"/>
</dbReference>
<sequence>MPGTLDGKIALVTGGASGIGRATALTFAREGAKLVIADMNEEGGNQTVHMITENGGEATFVQIDVSDATQVEAMISKTVETYGRLDCAHNNAGIGARPRVPLHEYPEENWNQVISINLTGVWLCMKYEIAQMLQQGGGAIVNTASIMGLVGSWSPGAIAYNASKHGVVGLTKTAALEYAKSGIRVNAVCPGYIRTPMVENTLVNVPEIEEQIVSRHPVGRLGRPEEIAEAVVWMCSDAASFVTGHTMTVDGGYVAQ</sequence>
<dbReference type="PATRIC" id="fig|1429439.4.peg.5407"/>
<proteinExistence type="inferred from homology"/>
<dbReference type="PANTHER" id="PTHR24321">
    <property type="entry name" value="DEHYDROGENASES, SHORT CHAIN"/>
    <property type="match status" value="1"/>
</dbReference>
<dbReference type="EMBL" id="AZHX01001359">
    <property type="protein sequence ID" value="ETX03901.1"/>
    <property type="molecule type" value="Genomic_DNA"/>
</dbReference>
<dbReference type="Proteomes" id="UP000019140">
    <property type="component" value="Unassembled WGS sequence"/>
</dbReference>
<dbReference type="SUPFAM" id="SSF51735">
    <property type="entry name" value="NAD(P)-binding Rossmann-fold domains"/>
    <property type="match status" value="1"/>
</dbReference>
<dbReference type="AlphaFoldDB" id="W4M1T0"/>
<dbReference type="FunFam" id="3.40.50.720:FF:000084">
    <property type="entry name" value="Short-chain dehydrogenase reductase"/>
    <property type="match status" value="1"/>
</dbReference>
<evidence type="ECO:0000256" key="2">
    <source>
        <dbReference type="ARBA" id="ARBA00023002"/>
    </source>
</evidence>
<evidence type="ECO:0000313" key="3">
    <source>
        <dbReference type="EMBL" id="ETX03901.1"/>
    </source>
</evidence>
<comment type="caution">
    <text evidence="3">The sequence shown here is derived from an EMBL/GenBank/DDBJ whole genome shotgun (WGS) entry which is preliminary data.</text>
</comment>
<dbReference type="Gene3D" id="3.40.50.720">
    <property type="entry name" value="NAD(P)-binding Rossmann-like Domain"/>
    <property type="match status" value="1"/>
</dbReference>
<reference evidence="3 4" key="1">
    <citation type="journal article" date="2014" name="Nature">
        <title>An environmental bacterial taxon with a large and distinct metabolic repertoire.</title>
        <authorList>
            <person name="Wilson M.C."/>
            <person name="Mori T."/>
            <person name="Ruckert C."/>
            <person name="Uria A.R."/>
            <person name="Helf M.J."/>
            <person name="Takada K."/>
            <person name="Gernert C."/>
            <person name="Steffens U.A."/>
            <person name="Heycke N."/>
            <person name="Schmitt S."/>
            <person name="Rinke C."/>
            <person name="Helfrich E.J."/>
            <person name="Brachmann A.O."/>
            <person name="Gurgui C."/>
            <person name="Wakimoto T."/>
            <person name="Kracht M."/>
            <person name="Crusemann M."/>
            <person name="Hentschel U."/>
            <person name="Abe I."/>
            <person name="Matsunaga S."/>
            <person name="Kalinowski J."/>
            <person name="Takeyama H."/>
            <person name="Piel J."/>
        </authorList>
    </citation>
    <scope>NUCLEOTIDE SEQUENCE [LARGE SCALE GENOMIC DNA]</scope>
    <source>
        <strain evidence="4">TSY2</strain>
    </source>
</reference>
<comment type="similarity">
    <text evidence="1">Belongs to the short-chain dehydrogenases/reductases (SDR) family.</text>
</comment>
<organism evidence="3 4">
    <name type="scientific">Candidatus Entotheonella gemina</name>
    <dbReference type="NCBI Taxonomy" id="1429439"/>
    <lineage>
        <taxon>Bacteria</taxon>
        <taxon>Pseudomonadati</taxon>
        <taxon>Nitrospinota/Tectimicrobiota group</taxon>
        <taxon>Candidatus Tectimicrobiota</taxon>
        <taxon>Candidatus Entotheonellia</taxon>
        <taxon>Candidatus Entotheonellales</taxon>
        <taxon>Candidatus Entotheonellaceae</taxon>
        <taxon>Candidatus Entotheonella</taxon>
    </lineage>
</organism>
<keyword evidence="2" id="KW-0560">Oxidoreductase</keyword>
<dbReference type="NCBIfam" id="NF004818">
    <property type="entry name" value="PRK06172.1"/>
    <property type="match status" value="1"/>
</dbReference>
<evidence type="ECO:0000256" key="1">
    <source>
        <dbReference type="ARBA" id="ARBA00006484"/>
    </source>
</evidence>
<keyword evidence="4" id="KW-1185">Reference proteome</keyword>
<evidence type="ECO:0000313" key="4">
    <source>
        <dbReference type="Proteomes" id="UP000019140"/>
    </source>
</evidence>
<dbReference type="PANTHER" id="PTHR24321:SF11">
    <property type="entry name" value="BLR0893 PROTEIN"/>
    <property type="match status" value="1"/>
</dbReference>
<dbReference type="CDD" id="cd05233">
    <property type="entry name" value="SDR_c"/>
    <property type="match status" value="1"/>
</dbReference>
<protein>
    <submittedName>
        <fullName evidence="3">Short-chain dehydrogenase</fullName>
    </submittedName>
</protein>
<dbReference type="PRINTS" id="PR00081">
    <property type="entry name" value="GDHRDH"/>
</dbReference>
<name>W4M1T0_9BACT</name>
<accession>W4M1T0</accession>
<dbReference type="NCBIfam" id="NF009466">
    <property type="entry name" value="PRK12826.1-2"/>
    <property type="match status" value="1"/>
</dbReference>
<dbReference type="HOGENOM" id="CLU_010194_1_0_7"/>
<gene>
    <name evidence="3" type="ORF">ETSY2_31925</name>
</gene>
<dbReference type="NCBIfam" id="NF005559">
    <property type="entry name" value="PRK07231.1"/>
    <property type="match status" value="1"/>
</dbReference>
<dbReference type="Pfam" id="PF13561">
    <property type="entry name" value="adh_short_C2"/>
    <property type="match status" value="1"/>
</dbReference>
<dbReference type="InterPro" id="IPR036291">
    <property type="entry name" value="NAD(P)-bd_dom_sf"/>
</dbReference>
<dbReference type="PRINTS" id="PR00080">
    <property type="entry name" value="SDRFAMILY"/>
</dbReference>
<dbReference type="InterPro" id="IPR002347">
    <property type="entry name" value="SDR_fam"/>
</dbReference>